<accession>A0ABX8A8M5</accession>
<dbReference type="Pfam" id="PF06299">
    <property type="entry name" value="DUF1045"/>
    <property type="match status" value="1"/>
</dbReference>
<sequence length="234" mass="26449">MSDYPRYAIYFAPDADRALTRFGAETLGYDAYSGHDIDHPDSLTTEFEDWSAITRDPRKYGFHGTLKAPFALAEDTSEAELLAAVDDFAAEPREIPIIAPVVRTISGFTAIVPREDDDDELHLLAEACVRDFDSFRAPMTADDRARRKPDALTPRQIEHLDDWGYPYVFEDFRFHMTLTGRLPEERGAQVLATLQHHFSELDLEALSIDSIAVFKQDSSATRFRIIKHVALTPA</sequence>
<evidence type="ECO:0000313" key="2">
    <source>
        <dbReference type="Proteomes" id="UP000682843"/>
    </source>
</evidence>
<dbReference type="InterPro" id="IPR009389">
    <property type="entry name" value="DUF1045"/>
</dbReference>
<dbReference type="RefSeq" id="WP_211912279.1">
    <property type="nucleotide sequence ID" value="NZ_CP036498.1"/>
</dbReference>
<reference evidence="1 2" key="1">
    <citation type="submission" date="2019-02" db="EMBL/GenBank/DDBJ databases">
        <title>Emended description of the genus Rhodopseudomonas and description of Rhodopseudomonas albus sp. nov., a non-phototrophic, heavy-metal-tolerant bacterium isolated from garden soil.</title>
        <authorList>
            <person name="Bao Z."/>
            <person name="Cao W.W."/>
            <person name="Sato Y."/>
            <person name="Nishizawa T."/>
            <person name="Zhao J."/>
            <person name="Guo Y."/>
            <person name="Ohta H."/>
        </authorList>
    </citation>
    <scope>NUCLEOTIDE SEQUENCE [LARGE SCALE GENOMIC DNA]</scope>
    <source>
        <strain evidence="1 2">SK50-23</strain>
    </source>
</reference>
<keyword evidence="2" id="KW-1185">Reference proteome</keyword>
<name>A0ABX8A8M5_9BRAD</name>
<evidence type="ECO:0000313" key="1">
    <source>
        <dbReference type="EMBL" id="QUS38740.1"/>
    </source>
</evidence>
<gene>
    <name evidence="1" type="ORF">RPMA_07770</name>
</gene>
<dbReference type="NCBIfam" id="TIGR03223">
    <property type="entry name" value="Phn_opern_protn"/>
    <property type="match status" value="1"/>
</dbReference>
<dbReference type="EMBL" id="CP036498">
    <property type="protein sequence ID" value="QUS38740.1"/>
    <property type="molecule type" value="Genomic_DNA"/>
</dbReference>
<dbReference type="Gene3D" id="3.90.1140.10">
    <property type="entry name" value="Cyclic phosphodiesterase"/>
    <property type="match status" value="1"/>
</dbReference>
<proteinExistence type="predicted"/>
<dbReference type="PIRSF" id="PIRSF033328">
    <property type="entry name" value="Phest_Mll4975"/>
    <property type="match status" value="1"/>
</dbReference>
<protein>
    <submittedName>
        <fullName evidence="1">DUF1045 domain-containing protein</fullName>
    </submittedName>
</protein>
<organism evidence="1 2">
    <name type="scientific">Tardiphaga alba</name>
    <dbReference type="NCBI Taxonomy" id="340268"/>
    <lineage>
        <taxon>Bacteria</taxon>
        <taxon>Pseudomonadati</taxon>
        <taxon>Pseudomonadota</taxon>
        <taxon>Alphaproteobacteria</taxon>
        <taxon>Hyphomicrobiales</taxon>
        <taxon>Nitrobacteraceae</taxon>
        <taxon>Tardiphaga</taxon>
    </lineage>
</organism>
<dbReference type="Proteomes" id="UP000682843">
    <property type="component" value="Chromosome"/>
</dbReference>